<keyword evidence="6" id="KW-0804">Transcription</keyword>
<dbReference type="CDD" id="cd04455">
    <property type="entry name" value="S1_NusA"/>
    <property type="match status" value="1"/>
</dbReference>
<dbReference type="PROSITE" id="PS50084">
    <property type="entry name" value="KH_TYPE_1"/>
    <property type="match status" value="1"/>
</dbReference>
<protein>
    <submittedName>
        <fullName evidence="8">Transcription termination protein NusA</fullName>
    </submittedName>
</protein>
<dbReference type="Pfam" id="PF13184">
    <property type="entry name" value="KH_NusA_1st"/>
    <property type="match status" value="1"/>
</dbReference>
<dbReference type="InterPro" id="IPR058582">
    <property type="entry name" value="KH_NusA_2nd"/>
</dbReference>
<evidence type="ECO:0000259" key="7">
    <source>
        <dbReference type="PROSITE" id="PS50126"/>
    </source>
</evidence>
<dbReference type="InterPro" id="IPR012340">
    <property type="entry name" value="NA-bd_OB-fold"/>
</dbReference>
<dbReference type="InterPro" id="IPR004087">
    <property type="entry name" value="KH_dom"/>
</dbReference>
<dbReference type="InterPro" id="IPR010995">
    <property type="entry name" value="DNA_repair_Rad51/TF_NusA_a-hlx"/>
</dbReference>
<dbReference type="InterPro" id="IPR010214">
    <property type="entry name" value="Tscrpt_termin_fac_NusA_C_rpt"/>
</dbReference>
<dbReference type="SUPFAM" id="SSF69705">
    <property type="entry name" value="Transcription factor NusA, N-terminal domain"/>
    <property type="match status" value="1"/>
</dbReference>
<dbReference type="GO" id="GO:0005829">
    <property type="term" value="C:cytosol"/>
    <property type="evidence" value="ECO:0007669"/>
    <property type="project" value="TreeGrafter"/>
</dbReference>
<dbReference type="Gene3D" id="1.10.150.20">
    <property type="entry name" value="5' to 3' exonuclease, C-terminal subdomain"/>
    <property type="match status" value="2"/>
</dbReference>
<dbReference type="Gene3D" id="3.30.300.20">
    <property type="match status" value="2"/>
</dbReference>
<dbReference type="FunFam" id="3.30.300.20:FF:000002">
    <property type="entry name" value="Transcription termination/antitermination protein NusA"/>
    <property type="match status" value="1"/>
</dbReference>
<evidence type="ECO:0000256" key="3">
    <source>
        <dbReference type="ARBA" id="ARBA00022814"/>
    </source>
</evidence>
<dbReference type="InterPro" id="IPR013735">
    <property type="entry name" value="TF_NusA_N"/>
</dbReference>
<dbReference type="InterPro" id="IPR025249">
    <property type="entry name" value="TF_NusA_KH_1st"/>
</dbReference>
<dbReference type="NCBIfam" id="TIGR01954">
    <property type="entry name" value="nusA_Cterm_rpt"/>
    <property type="match status" value="2"/>
</dbReference>
<dbReference type="Pfam" id="PF00575">
    <property type="entry name" value="S1"/>
    <property type="match status" value="1"/>
</dbReference>
<dbReference type="Gene3D" id="3.30.1480.10">
    <property type="entry name" value="NusA, N-terminal domain"/>
    <property type="match status" value="1"/>
</dbReference>
<evidence type="ECO:0000256" key="4">
    <source>
        <dbReference type="ARBA" id="ARBA00022884"/>
    </source>
</evidence>
<dbReference type="CDD" id="cd22529">
    <property type="entry name" value="KH-II_NusA_rpt2"/>
    <property type="match status" value="1"/>
</dbReference>
<keyword evidence="3" id="KW-0889">Transcription antitermination</keyword>
<dbReference type="SUPFAM" id="SSF50249">
    <property type="entry name" value="Nucleic acid-binding proteins"/>
    <property type="match status" value="1"/>
</dbReference>
<dbReference type="SMART" id="SM00316">
    <property type="entry name" value="S1"/>
    <property type="match status" value="1"/>
</dbReference>
<evidence type="ECO:0000256" key="5">
    <source>
        <dbReference type="ARBA" id="ARBA00023015"/>
    </source>
</evidence>
<dbReference type="NCBIfam" id="TIGR01953">
    <property type="entry name" value="NusA"/>
    <property type="match status" value="1"/>
</dbReference>
<dbReference type="FunFam" id="3.30.300.20:FF:000005">
    <property type="entry name" value="Transcription termination/antitermination protein NusA"/>
    <property type="match status" value="1"/>
</dbReference>
<accession>A0A3B0WB92</accession>
<keyword evidence="5" id="KW-0805">Transcription regulation</keyword>
<evidence type="ECO:0000256" key="6">
    <source>
        <dbReference type="ARBA" id="ARBA00023163"/>
    </source>
</evidence>
<dbReference type="Pfam" id="PF26594">
    <property type="entry name" value="KH_NusA_2nd"/>
    <property type="match status" value="1"/>
</dbReference>
<sequence>MSKEILYVADAVSNEKGVDKEIIFQAIESALATATRKKNGKEIEVRVDIDRETGDYDTFRRWLVISSDEPMENPLGEITLEAAQVDEPEIELGAYVEEQIESVEFGRIAAQTAKQVIVQKVREAERERDVAAYQDQEGTLVMGTVKRVERGNVYIDLGNGVEGFIAKSDMIPREAVRPGDRLRGYLKEVRSEQRGPQLFVSRTAPEFLVELFKLEVPEVDQGMLAILGGARDPGSRAKISVKALDSRIDPVGACVGMRGSRVQSVSNEIGGERVDIILWNEDPAQFVINAMSPAEVLSLVVDEEANSMNIAVDEEKLAMAIGRGGQNIRLASELTGWELNVMTEQEAEAKNAEEGAKYLEVFTKHLDVDAEVAEILVAEGFSTIEEVAYVPEAELLSIEEFDEDIVGELRNRASDYLLTQAIMTEEVLEDNKPQEDLLIMDGMDLELANALAVKGVCSMEDLAEQAVDELMEIEGMDEKRASELIMTARAPWFAEAELTEAKQAEAETAATAEK</sequence>
<reference evidence="8" key="1">
    <citation type="submission" date="2018-06" db="EMBL/GenBank/DDBJ databases">
        <authorList>
            <person name="Zhirakovskaya E."/>
        </authorList>
    </citation>
    <scope>NUCLEOTIDE SEQUENCE</scope>
</reference>
<proteinExistence type="inferred from homology"/>
<evidence type="ECO:0000256" key="1">
    <source>
        <dbReference type="ARBA" id="ARBA00022472"/>
    </source>
</evidence>
<keyword evidence="2" id="KW-0963">Cytoplasm</keyword>
<dbReference type="PROSITE" id="PS50126">
    <property type="entry name" value="S1"/>
    <property type="match status" value="1"/>
</dbReference>
<dbReference type="InterPro" id="IPR036555">
    <property type="entry name" value="NusA_N_sf"/>
</dbReference>
<dbReference type="PANTHER" id="PTHR22648">
    <property type="entry name" value="TRANSCRIPTION TERMINATION FACTOR NUSA"/>
    <property type="match status" value="1"/>
</dbReference>
<dbReference type="InterPro" id="IPR003029">
    <property type="entry name" value="S1_domain"/>
</dbReference>
<dbReference type="AlphaFoldDB" id="A0A3B0WB92"/>
<dbReference type="GO" id="GO:0006353">
    <property type="term" value="P:DNA-templated transcription termination"/>
    <property type="evidence" value="ECO:0007669"/>
    <property type="project" value="UniProtKB-KW"/>
</dbReference>
<dbReference type="GO" id="GO:0000166">
    <property type="term" value="F:nucleotide binding"/>
    <property type="evidence" value="ECO:0007669"/>
    <property type="project" value="InterPro"/>
</dbReference>
<keyword evidence="4" id="KW-0694">RNA-binding</keyword>
<evidence type="ECO:0000256" key="2">
    <source>
        <dbReference type="ARBA" id="ARBA00022490"/>
    </source>
</evidence>
<dbReference type="EMBL" id="UOFD01000058">
    <property type="protein sequence ID" value="VAW53218.1"/>
    <property type="molecule type" value="Genomic_DNA"/>
</dbReference>
<dbReference type="Pfam" id="PF14520">
    <property type="entry name" value="HHH_5"/>
    <property type="match status" value="1"/>
</dbReference>
<dbReference type="InterPro" id="IPR010213">
    <property type="entry name" value="TF_NusA"/>
</dbReference>
<dbReference type="HAMAP" id="MF_00945_B">
    <property type="entry name" value="NusA_B"/>
    <property type="match status" value="1"/>
</dbReference>
<dbReference type="GO" id="GO:0003723">
    <property type="term" value="F:RNA binding"/>
    <property type="evidence" value="ECO:0007669"/>
    <property type="project" value="UniProtKB-KW"/>
</dbReference>
<dbReference type="PANTHER" id="PTHR22648:SF0">
    <property type="entry name" value="TRANSCRIPTION TERMINATION_ANTITERMINATION PROTEIN NUSA"/>
    <property type="match status" value="1"/>
</dbReference>
<gene>
    <name evidence="8" type="ORF">MNBD_GAMMA06-2005</name>
</gene>
<dbReference type="GO" id="GO:0003700">
    <property type="term" value="F:DNA-binding transcription factor activity"/>
    <property type="evidence" value="ECO:0007669"/>
    <property type="project" value="InterPro"/>
</dbReference>
<dbReference type="CDD" id="cd02134">
    <property type="entry name" value="KH-II_NusA_rpt1"/>
    <property type="match status" value="1"/>
</dbReference>
<dbReference type="InterPro" id="IPR030842">
    <property type="entry name" value="TF_NusA_bacterial"/>
</dbReference>
<organism evidence="8">
    <name type="scientific">hydrothermal vent metagenome</name>
    <dbReference type="NCBI Taxonomy" id="652676"/>
    <lineage>
        <taxon>unclassified sequences</taxon>
        <taxon>metagenomes</taxon>
        <taxon>ecological metagenomes</taxon>
    </lineage>
</organism>
<keyword evidence="1" id="KW-0806">Transcription termination</keyword>
<dbReference type="InterPro" id="IPR009019">
    <property type="entry name" value="KH_sf_prok-type"/>
</dbReference>
<evidence type="ECO:0000313" key="8">
    <source>
        <dbReference type="EMBL" id="VAW53218.1"/>
    </source>
</evidence>
<dbReference type="InterPro" id="IPR015946">
    <property type="entry name" value="KH_dom-like_a/b"/>
</dbReference>
<dbReference type="SUPFAM" id="SSF54814">
    <property type="entry name" value="Prokaryotic type KH domain (KH-domain type II)"/>
    <property type="match status" value="2"/>
</dbReference>
<name>A0A3B0WB92_9ZZZZ</name>
<dbReference type="Gene3D" id="2.40.50.140">
    <property type="entry name" value="Nucleic acid-binding proteins"/>
    <property type="match status" value="1"/>
</dbReference>
<dbReference type="Pfam" id="PF08529">
    <property type="entry name" value="NusA_N"/>
    <property type="match status" value="1"/>
</dbReference>
<dbReference type="SMART" id="SM00322">
    <property type="entry name" value="KH"/>
    <property type="match status" value="2"/>
</dbReference>
<dbReference type="SUPFAM" id="SSF47794">
    <property type="entry name" value="Rad51 N-terminal domain-like"/>
    <property type="match status" value="2"/>
</dbReference>
<dbReference type="GO" id="GO:0031564">
    <property type="term" value="P:transcription antitermination"/>
    <property type="evidence" value="ECO:0007669"/>
    <property type="project" value="UniProtKB-KW"/>
</dbReference>
<feature type="domain" description="S1 motif" evidence="7">
    <location>
        <begin position="138"/>
        <end position="203"/>
    </location>
</feature>